<name>A6XB56_LAMFL</name>
<dbReference type="Pfam" id="PF00001">
    <property type="entry name" value="7tm_1"/>
    <property type="match status" value="1"/>
</dbReference>
<dbReference type="Gene3D" id="1.20.1070.10">
    <property type="entry name" value="Rhodopsin 7-helix transmembrane proteins"/>
    <property type="match status" value="1"/>
</dbReference>
<feature type="transmembrane region" description="Helical" evidence="14">
    <location>
        <begin position="121"/>
        <end position="141"/>
    </location>
</feature>
<dbReference type="PROSITE" id="PS50262">
    <property type="entry name" value="G_PROTEIN_RECEP_F1_2"/>
    <property type="match status" value="1"/>
</dbReference>
<keyword evidence="5 14" id="KW-1133">Transmembrane helix</keyword>
<evidence type="ECO:0000256" key="3">
    <source>
        <dbReference type="ARBA" id="ARBA00022475"/>
    </source>
</evidence>
<comment type="subcellular location">
    <subcellularLocation>
        <location evidence="1">Cell membrane</location>
        <topology evidence="1">Multi-pass membrane protein</topology>
    </subcellularLocation>
</comment>
<keyword evidence="9" id="KW-0325">Glycoprotein</keyword>
<evidence type="ECO:0000256" key="9">
    <source>
        <dbReference type="ARBA" id="ARBA00023180"/>
    </source>
</evidence>
<dbReference type="GO" id="GO:0005886">
    <property type="term" value="C:plasma membrane"/>
    <property type="evidence" value="ECO:0007669"/>
    <property type="project" value="UniProtKB-SubCell"/>
</dbReference>
<evidence type="ECO:0000256" key="11">
    <source>
        <dbReference type="ARBA" id="ARBA00031491"/>
    </source>
</evidence>
<feature type="transmembrane region" description="Helical" evidence="14">
    <location>
        <begin position="162"/>
        <end position="182"/>
    </location>
</feature>
<proteinExistence type="inferred from homology"/>
<dbReference type="InterPro" id="IPR017452">
    <property type="entry name" value="GPCR_Rhodpsn_7TM"/>
</dbReference>
<evidence type="ECO:0000256" key="13">
    <source>
        <dbReference type="SAM" id="MobiDB-lite"/>
    </source>
</evidence>
<dbReference type="EMBL" id="DQ213059">
    <property type="protein sequence ID" value="ABB36647.1"/>
    <property type="molecule type" value="Genomic_DNA"/>
</dbReference>
<evidence type="ECO:0000256" key="2">
    <source>
        <dbReference type="ARBA" id="ARBA00020454"/>
    </source>
</evidence>
<accession>A6XB56</accession>
<dbReference type="PRINTS" id="PR00237">
    <property type="entry name" value="GPCRRHODOPSN"/>
</dbReference>
<comment type="similarity">
    <text evidence="12">Belongs to the G-protein coupled receptor 1 family.</text>
</comment>
<feature type="region of interest" description="Disordered" evidence="13">
    <location>
        <begin position="1"/>
        <end position="28"/>
    </location>
</feature>
<keyword evidence="10 12" id="KW-0807">Transducer</keyword>
<dbReference type="SMART" id="SM01381">
    <property type="entry name" value="7TM_GPCR_Srsx"/>
    <property type="match status" value="1"/>
</dbReference>
<feature type="transmembrane region" description="Helical" evidence="14">
    <location>
        <begin position="77"/>
        <end position="101"/>
    </location>
</feature>
<feature type="transmembrane region" description="Helical" evidence="14">
    <location>
        <begin position="45"/>
        <end position="65"/>
    </location>
</feature>
<evidence type="ECO:0000256" key="5">
    <source>
        <dbReference type="ARBA" id="ARBA00022989"/>
    </source>
</evidence>
<feature type="transmembrane region" description="Helical" evidence="14">
    <location>
        <begin position="280"/>
        <end position="303"/>
    </location>
</feature>
<evidence type="ECO:0000256" key="10">
    <source>
        <dbReference type="ARBA" id="ARBA00023224"/>
    </source>
</evidence>
<dbReference type="SUPFAM" id="SSF81321">
    <property type="entry name" value="Family A G protein-coupled receptor-like"/>
    <property type="match status" value="1"/>
</dbReference>
<dbReference type="PRINTS" id="PR00535">
    <property type="entry name" value="MELNOCORTINR"/>
</dbReference>
<feature type="domain" description="G-protein coupled receptors family 1 profile" evidence="15">
    <location>
        <begin position="56"/>
        <end position="301"/>
    </location>
</feature>
<feature type="transmembrane region" description="Helical" evidence="14">
    <location>
        <begin position="188"/>
        <end position="215"/>
    </location>
</feature>
<dbReference type="AlphaFoldDB" id="A6XB56"/>
<dbReference type="InterPro" id="IPR001671">
    <property type="entry name" value="Melcrt_ACTH_rcpt"/>
</dbReference>
<evidence type="ECO:0000256" key="6">
    <source>
        <dbReference type="ARBA" id="ARBA00023040"/>
    </source>
</evidence>
<keyword evidence="3" id="KW-1003">Cell membrane</keyword>
<evidence type="ECO:0000256" key="12">
    <source>
        <dbReference type="RuleBase" id="RU000688"/>
    </source>
</evidence>
<reference evidence="16" key="1">
    <citation type="journal article" date="2007" name="BMC Evol. Biol.">
        <title>Functional characterization of two melanocortin (MC) receptors in lamprey showing orthology to the MC1 and MC4 receptor subtypes.</title>
        <authorList>
            <person name="Haitina T."/>
            <person name="Klovins J."/>
            <person name="Takahashi A."/>
            <person name="Lowgren M."/>
            <person name="Ringholm A."/>
            <person name="Enberg J."/>
            <person name="Kawauchi H."/>
            <person name="Larson E.T."/>
            <person name="Fredriksson R."/>
            <person name="Schioth H.B."/>
        </authorList>
    </citation>
    <scope>NUCLEOTIDE SEQUENCE</scope>
</reference>
<dbReference type="PANTHER" id="PTHR22750">
    <property type="entry name" value="G-PROTEIN COUPLED RECEPTOR"/>
    <property type="match status" value="1"/>
</dbReference>
<dbReference type="FunFam" id="1.20.1070.10:FF:000211">
    <property type="entry name" value="Melanocyte-stimulating hormone receptor"/>
    <property type="match status" value="1"/>
</dbReference>
<protein>
    <recommendedName>
        <fullName evidence="2">Melanocyte-stimulating hormone receptor</fullName>
    </recommendedName>
    <alternativeName>
        <fullName evidence="11">Melanocortin receptor 1</fullName>
    </alternativeName>
</protein>
<evidence type="ECO:0000256" key="14">
    <source>
        <dbReference type="SAM" id="Phobius"/>
    </source>
</evidence>
<evidence type="ECO:0000259" key="15">
    <source>
        <dbReference type="PROSITE" id="PS50262"/>
    </source>
</evidence>
<keyword evidence="4 12" id="KW-0812">Transmembrane</keyword>
<keyword evidence="7 14" id="KW-0472">Membrane</keyword>
<keyword evidence="8 12" id="KW-0675">Receptor</keyword>
<organism evidence="16">
    <name type="scientific">Lampetra fluviatilis</name>
    <name type="common">European river lamprey</name>
    <name type="synonym">Petromyzon fluviatilis</name>
    <dbReference type="NCBI Taxonomy" id="7748"/>
    <lineage>
        <taxon>Eukaryota</taxon>
        <taxon>Metazoa</taxon>
        <taxon>Chordata</taxon>
        <taxon>Craniata</taxon>
        <taxon>Vertebrata</taxon>
        <taxon>Cyclostomata</taxon>
        <taxon>Hyperoartia</taxon>
        <taxon>Petromyzontiformes</taxon>
        <taxon>Petromyzontidae</taxon>
        <taxon>Lampetra</taxon>
    </lineage>
</organism>
<sequence length="341" mass="37461">MNLSEALFPNPFVGTSGPDDNGTASASANRTRFSPCHNFSIPTEVFLALGIVSLVENALVIAAIARNRNMHSPMYCFICSLAVADLLVCLSNAWETIAIALVHGRHVHIPARILQHVDNVFDSFICISVVASMCNLLAIAVDRYVTIFYALQYHSIVTMRRAAVVIACVWAACVVSGTLFITYWDHRTVIVCLIALFVTMLVLMASLYAHMFALARSHAQRISAQPRSSRQGQQNGAASLKGAVTLSILLGVFVFCWAPFFLHLTFIISCPANPYCCAYIAYFPLYLLLIMINSVIDPLIYAFRSPELRVIIRDTLRKCGRGRGRGANGTRGSSCCCVQVR</sequence>
<dbReference type="InterPro" id="IPR000276">
    <property type="entry name" value="GPCR_Rhodpsn"/>
</dbReference>
<dbReference type="PROSITE" id="PS00237">
    <property type="entry name" value="G_PROTEIN_RECEP_F1_1"/>
    <property type="match status" value="1"/>
</dbReference>
<dbReference type="GO" id="GO:0010468">
    <property type="term" value="P:regulation of gene expression"/>
    <property type="evidence" value="ECO:0007669"/>
    <property type="project" value="UniProtKB-ARBA"/>
</dbReference>
<evidence type="ECO:0000313" key="16">
    <source>
        <dbReference type="EMBL" id="ABB36647.1"/>
    </source>
</evidence>
<dbReference type="GO" id="GO:0004980">
    <property type="term" value="F:melanocyte-stimulating hormone receptor activity"/>
    <property type="evidence" value="ECO:0007669"/>
    <property type="project" value="UniProtKB-ARBA"/>
</dbReference>
<gene>
    <name evidence="16" type="primary">MCa</name>
</gene>
<feature type="transmembrane region" description="Helical" evidence="14">
    <location>
        <begin position="236"/>
        <end position="260"/>
    </location>
</feature>
<evidence type="ECO:0000256" key="4">
    <source>
        <dbReference type="ARBA" id="ARBA00022692"/>
    </source>
</evidence>
<keyword evidence="6 12" id="KW-0297">G-protein coupled receptor</keyword>
<dbReference type="PRINTS" id="PR00534">
    <property type="entry name" value="MCRFAMILY"/>
</dbReference>
<evidence type="ECO:0000256" key="1">
    <source>
        <dbReference type="ARBA" id="ARBA00004651"/>
    </source>
</evidence>
<evidence type="ECO:0000256" key="7">
    <source>
        <dbReference type="ARBA" id="ARBA00023136"/>
    </source>
</evidence>
<dbReference type="InterPro" id="IPR001908">
    <property type="entry name" value="MC3-5R"/>
</dbReference>
<evidence type="ECO:0000256" key="8">
    <source>
        <dbReference type="ARBA" id="ARBA00023170"/>
    </source>
</evidence>